<evidence type="ECO:0000313" key="2">
    <source>
        <dbReference type="EMBL" id="KAF2900630.1"/>
    </source>
</evidence>
<dbReference type="Proteomes" id="UP000801492">
    <property type="component" value="Unassembled WGS sequence"/>
</dbReference>
<organism evidence="2 3">
    <name type="scientific">Ignelater luminosus</name>
    <name type="common">Cucubano</name>
    <name type="synonym">Pyrophorus luminosus</name>
    <dbReference type="NCBI Taxonomy" id="2038154"/>
    <lineage>
        <taxon>Eukaryota</taxon>
        <taxon>Metazoa</taxon>
        <taxon>Ecdysozoa</taxon>
        <taxon>Arthropoda</taxon>
        <taxon>Hexapoda</taxon>
        <taxon>Insecta</taxon>
        <taxon>Pterygota</taxon>
        <taxon>Neoptera</taxon>
        <taxon>Endopterygota</taxon>
        <taxon>Coleoptera</taxon>
        <taxon>Polyphaga</taxon>
        <taxon>Elateriformia</taxon>
        <taxon>Elateroidea</taxon>
        <taxon>Elateridae</taxon>
        <taxon>Agrypninae</taxon>
        <taxon>Pyrophorini</taxon>
        <taxon>Ignelater</taxon>
    </lineage>
</organism>
<reference evidence="2" key="1">
    <citation type="submission" date="2019-08" db="EMBL/GenBank/DDBJ databases">
        <title>The genome of the North American firefly Photinus pyralis.</title>
        <authorList>
            <consortium name="Photinus pyralis genome working group"/>
            <person name="Fallon T.R."/>
            <person name="Sander Lower S.E."/>
            <person name="Weng J.-K."/>
        </authorList>
    </citation>
    <scope>NUCLEOTIDE SEQUENCE</scope>
    <source>
        <strain evidence="2">TRF0915ILg1</strain>
        <tissue evidence="2">Whole body</tissue>
    </source>
</reference>
<dbReference type="OrthoDB" id="10006939at2759"/>
<evidence type="ECO:0000313" key="3">
    <source>
        <dbReference type="Proteomes" id="UP000801492"/>
    </source>
</evidence>
<accession>A0A8K0GDG4</accession>
<gene>
    <name evidence="2" type="ORF">ILUMI_05556</name>
</gene>
<protein>
    <submittedName>
        <fullName evidence="2">Uncharacterized protein</fullName>
    </submittedName>
</protein>
<comment type="subcellular location">
    <subcellularLocation>
        <location evidence="1">Nucleus</location>
    </subcellularLocation>
</comment>
<sequence length="85" mass="10047">MKSEMYEKRVADLALHKVRKSVSQMYSLLKELPITERFVFRTIARYKETGSVEDRPRKGLLRSSHTEKVVKAVRSRINRNALRKQ</sequence>
<dbReference type="InterPro" id="IPR009057">
    <property type="entry name" value="Homeodomain-like_sf"/>
</dbReference>
<name>A0A8K0GDG4_IGNLU</name>
<comment type="caution">
    <text evidence="2">The sequence shown here is derived from an EMBL/GenBank/DDBJ whole genome shotgun (WGS) entry which is preliminary data.</text>
</comment>
<dbReference type="EMBL" id="VTPC01002086">
    <property type="protein sequence ID" value="KAF2900630.1"/>
    <property type="molecule type" value="Genomic_DNA"/>
</dbReference>
<dbReference type="GO" id="GO:0005634">
    <property type="term" value="C:nucleus"/>
    <property type="evidence" value="ECO:0007669"/>
    <property type="project" value="UniProtKB-SubCell"/>
</dbReference>
<proteinExistence type="predicted"/>
<evidence type="ECO:0000256" key="1">
    <source>
        <dbReference type="ARBA" id="ARBA00004123"/>
    </source>
</evidence>
<keyword evidence="3" id="KW-1185">Reference proteome</keyword>
<dbReference type="SUPFAM" id="SSF46689">
    <property type="entry name" value="Homeodomain-like"/>
    <property type="match status" value="1"/>
</dbReference>
<dbReference type="AlphaFoldDB" id="A0A8K0GDG4"/>